<dbReference type="Gene3D" id="1.50.10.10">
    <property type="match status" value="1"/>
</dbReference>
<gene>
    <name evidence="2" type="ORF">QNI29_12430</name>
</gene>
<evidence type="ECO:0000313" key="2">
    <source>
        <dbReference type="EMBL" id="WIF96557.1"/>
    </source>
</evidence>
<dbReference type="InterPro" id="IPR012341">
    <property type="entry name" value="6hp_glycosidase-like_sf"/>
</dbReference>
<dbReference type="SUPFAM" id="SSF52833">
    <property type="entry name" value="Thioredoxin-like"/>
    <property type="match status" value="1"/>
</dbReference>
<dbReference type="InterPro" id="IPR036249">
    <property type="entry name" value="Thioredoxin-like_sf"/>
</dbReference>
<dbReference type="Pfam" id="PF03190">
    <property type="entry name" value="Thioredox_DsbH"/>
    <property type="match status" value="1"/>
</dbReference>
<accession>A0ABY8USA9</accession>
<dbReference type="Proteomes" id="UP001236652">
    <property type="component" value="Chromosome"/>
</dbReference>
<protein>
    <submittedName>
        <fullName evidence="2">Thioredoxin domain-containing protein</fullName>
    </submittedName>
</protein>
<dbReference type="SUPFAM" id="SSF48208">
    <property type="entry name" value="Six-hairpin glycosidases"/>
    <property type="match status" value="1"/>
</dbReference>
<feature type="domain" description="Spermatogenesis-associated protein 20-like TRX" evidence="1">
    <location>
        <begin position="11"/>
        <end position="171"/>
    </location>
</feature>
<dbReference type="RefSeq" id="WP_231416828.1">
    <property type="nucleotide sequence ID" value="NZ_CP126446.1"/>
</dbReference>
<dbReference type="InterPro" id="IPR004879">
    <property type="entry name" value="Ssp411-like_TRX"/>
</dbReference>
<dbReference type="PANTHER" id="PTHR42899:SF1">
    <property type="entry name" value="SPERMATOGENESIS-ASSOCIATED PROTEIN 20"/>
    <property type="match status" value="1"/>
</dbReference>
<dbReference type="EMBL" id="CP126446">
    <property type="protein sequence ID" value="WIF96557.1"/>
    <property type="molecule type" value="Genomic_DNA"/>
</dbReference>
<organism evidence="2 3">
    <name type="scientific">Pontibacillus chungwhensis</name>
    <dbReference type="NCBI Taxonomy" id="265426"/>
    <lineage>
        <taxon>Bacteria</taxon>
        <taxon>Bacillati</taxon>
        <taxon>Bacillota</taxon>
        <taxon>Bacilli</taxon>
        <taxon>Bacillales</taxon>
        <taxon>Bacillaceae</taxon>
        <taxon>Pontibacillus</taxon>
    </lineage>
</organism>
<reference evidence="2 3" key="1">
    <citation type="submission" date="2023-05" db="EMBL/GenBank/DDBJ databases">
        <title>Comparative genomics reveals the evidence of polycyclic aromatic hydrocarbons degradation in moderately halophilic genus Pontibacillus.</title>
        <authorList>
            <person name="Yang H."/>
            <person name="Qian Z."/>
        </authorList>
    </citation>
    <scope>NUCLEOTIDE SEQUENCE [LARGE SCALE GENOMIC DNA]</scope>
    <source>
        <strain evidence="3">HN14</strain>
    </source>
</reference>
<proteinExistence type="predicted"/>
<sequence>MQNKSLHNKANRLNHEKSPYLLQHAYNPVDWYPWGEEAFQKAKREGKPIFLSIGYSTCHWCHVMERESFEDQEVAQMINERFVAIKVDREERPDLDSVYMTICHMMNGMGGWPLSVFMTPEQVPFYSGTYFPKESRYGMPGLKDVIIQLYQNFKQQPDKVKNIEKNVQHALDQAFHITPSTELSEEVLDHTYSTLFKQFDRTYGGFGNAPKFPRPHTLTFLLRYYDYSGQEEALNMVTKTLDGLAAGGIYDHVGFGFSRYSVDEKYLVPHFEKMLYDQALLGIAYTEAYQVTKEPRFKKTADEIMSYVLRDLTHPEGGFYSAEDADSEGEEGKFYVWTPDEIKGVLGNSLGEQFCEIYNITDHGNFEGKSIPNVIGIDLQQYASSYNSTEKELAEALDHSRAKLFEARKKRIHPFKDDKVITSWNGMMIAALAKASRVFENDTYINAAKHGLEFIETHLIVDDRLMVRYRDGEVKHLGLIDDYAYMLWAYLEMYEATYDLEYIQKANHLSENMFKLFLDEEGGGFYLYGHDHEQLIARPKEAADGAVPSGNSVAALQLLRLARLTGDHQKEEVVEKMLHAFSDDLAKYSDGHVYLMQTYLLTKSNMKEVVILQGMNNGMKPLLDSLRNDFYPSNTTLVAVSPEELKEVAPFAGDYTYLNNQSTAYICENFSCHTPTTRVDKAFRYLKV</sequence>
<dbReference type="CDD" id="cd02955">
    <property type="entry name" value="SSP411"/>
    <property type="match status" value="1"/>
</dbReference>
<dbReference type="Gene3D" id="3.40.30.10">
    <property type="entry name" value="Glutaredoxin"/>
    <property type="match status" value="1"/>
</dbReference>
<evidence type="ECO:0000259" key="1">
    <source>
        <dbReference type="Pfam" id="PF03190"/>
    </source>
</evidence>
<dbReference type="PIRSF" id="PIRSF006402">
    <property type="entry name" value="UCP006402_thioredoxin"/>
    <property type="match status" value="1"/>
</dbReference>
<name>A0ABY8USA9_9BACI</name>
<evidence type="ECO:0000313" key="3">
    <source>
        <dbReference type="Proteomes" id="UP001236652"/>
    </source>
</evidence>
<dbReference type="InterPro" id="IPR024705">
    <property type="entry name" value="Ssp411"/>
</dbReference>
<keyword evidence="3" id="KW-1185">Reference proteome</keyword>
<dbReference type="PANTHER" id="PTHR42899">
    <property type="entry name" value="SPERMATOGENESIS-ASSOCIATED PROTEIN 20"/>
    <property type="match status" value="1"/>
</dbReference>
<dbReference type="InterPro" id="IPR008928">
    <property type="entry name" value="6-hairpin_glycosidase_sf"/>
</dbReference>